<feature type="transmembrane region" description="Helical" evidence="5">
    <location>
        <begin position="69"/>
        <end position="87"/>
    </location>
</feature>
<dbReference type="InterPro" id="IPR020846">
    <property type="entry name" value="MFS_dom"/>
</dbReference>
<feature type="transmembrane region" description="Helical" evidence="5">
    <location>
        <begin position="107"/>
        <end position="127"/>
    </location>
</feature>
<evidence type="ECO:0000256" key="5">
    <source>
        <dbReference type="SAM" id="Phobius"/>
    </source>
</evidence>
<feature type="transmembrane region" description="Helical" evidence="5">
    <location>
        <begin position="18"/>
        <end position="38"/>
    </location>
</feature>
<evidence type="ECO:0000313" key="7">
    <source>
        <dbReference type="EMBL" id="KAJ8321740.1"/>
    </source>
</evidence>
<dbReference type="Proteomes" id="UP001217089">
    <property type="component" value="Unassembled WGS sequence"/>
</dbReference>
<dbReference type="SUPFAM" id="SSF103473">
    <property type="entry name" value="MFS general substrate transporter"/>
    <property type="match status" value="1"/>
</dbReference>
<dbReference type="PANTHER" id="PTHR11662:SF399">
    <property type="entry name" value="FI19708P1-RELATED"/>
    <property type="match status" value="1"/>
</dbReference>
<dbReference type="PROSITE" id="PS50850">
    <property type="entry name" value="MFS"/>
    <property type="match status" value="1"/>
</dbReference>
<evidence type="ECO:0000256" key="3">
    <source>
        <dbReference type="ARBA" id="ARBA00022989"/>
    </source>
</evidence>
<evidence type="ECO:0000259" key="6">
    <source>
        <dbReference type="PROSITE" id="PS50850"/>
    </source>
</evidence>
<gene>
    <name evidence="7" type="ORF">KUTeg_000211</name>
</gene>
<dbReference type="EMBL" id="JARBDR010000018">
    <property type="protein sequence ID" value="KAJ8321740.1"/>
    <property type="molecule type" value="Genomic_DNA"/>
</dbReference>
<dbReference type="InterPro" id="IPR050382">
    <property type="entry name" value="MFS_Na/Anion_cotransporter"/>
</dbReference>
<name>A0ABQ9FWX6_TEGGR</name>
<comment type="caution">
    <text evidence="7">The sequence shown here is derived from an EMBL/GenBank/DDBJ whole genome shotgun (WGS) entry which is preliminary data.</text>
</comment>
<evidence type="ECO:0000256" key="2">
    <source>
        <dbReference type="ARBA" id="ARBA00022692"/>
    </source>
</evidence>
<dbReference type="InterPro" id="IPR036259">
    <property type="entry name" value="MFS_trans_sf"/>
</dbReference>
<reference evidence="7 8" key="1">
    <citation type="submission" date="2022-12" db="EMBL/GenBank/DDBJ databases">
        <title>Chromosome-level genome of Tegillarca granosa.</title>
        <authorList>
            <person name="Kim J."/>
        </authorList>
    </citation>
    <scope>NUCLEOTIDE SEQUENCE [LARGE SCALE GENOMIC DNA]</scope>
    <source>
        <strain evidence="7">Teg-2019</strain>
        <tissue evidence="7">Adductor muscle</tissue>
    </source>
</reference>
<proteinExistence type="predicted"/>
<accession>A0ABQ9FWX6</accession>
<evidence type="ECO:0000256" key="1">
    <source>
        <dbReference type="ARBA" id="ARBA00004141"/>
    </source>
</evidence>
<sequence>MTFQDGSFLWDRDIQAKIVGAFFLPYAIFQVPGAIVVTKLGSHKVFGCVLVLTSVITLLTPIISRVHYIGTIVLRFLLGALTSVTYVNTQYLLGRWVPIQERSRLSALSYSGIEMGILVTYAISGFLCEHGFDGGWPSIFYIHG</sequence>
<dbReference type="Gene3D" id="1.20.1250.20">
    <property type="entry name" value="MFS general substrate transporter like domains"/>
    <property type="match status" value="1"/>
</dbReference>
<keyword evidence="8" id="KW-1185">Reference proteome</keyword>
<dbReference type="InterPro" id="IPR011701">
    <property type="entry name" value="MFS"/>
</dbReference>
<keyword evidence="3 5" id="KW-1133">Transmembrane helix</keyword>
<feature type="domain" description="Major facilitator superfamily (MFS) profile" evidence="6">
    <location>
        <begin position="1"/>
        <end position="144"/>
    </location>
</feature>
<keyword evidence="4 5" id="KW-0472">Membrane</keyword>
<evidence type="ECO:0000313" key="8">
    <source>
        <dbReference type="Proteomes" id="UP001217089"/>
    </source>
</evidence>
<dbReference type="PANTHER" id="PTHR11662">
    <property type="entry name" value="SOLUTE CARRIER FAMILY 17"/>
    <property type="match status" value="1"/>
</dbReference>
<comment type="subcellular location">
    <subcellularLocation>
        <location evidence="1">Membrane</location>
        <topology evidence="1">Multi-pass membrane protein</topology>
    </subcellularLocation>
</comment>
<dbReference type="Pfam" id="PF07690">
    <property type="entry name" value="MFS_1"/>
    <property type="match status" value="1"/>
</dbReference>
<keyword evidence="2 5" id="KW-0812">Transmembrane</keyword>
<feature type="transmembrane region" description="Helical" evidence="5">
    <location>
        <begin position="45"/>
        <end position="63"/>
    </location>
</feature>
<organism evidence="7 8">
    <name type="scientific">Tegillarca granosa</name>
    <name type="common">Malaysian cockle</name>
    <name type="synonym">Anadara granosa</name>
    <dbReference type="NCBI Taxonomy" id="220873"/>
    <lineage>
        <taxon>Eukaryota</taxon>
        <taxon>Metazoa</taxon>
        <taxon>Spiralia</taxon>
        <taxon>Lophotrochozoa</taxon>
        <taxon>Mollusca</taxon>
        <taxon>Bivalvia</taxon>
        <taxon>Autobranchia</taxon>
        <taxon>Pteriomorphia</taxon>
        <taxon>Arcoida</taxon>
        <taxon>Arcoidea</taxon>
        <taxon>Arcidae</taxon>
        <taxon>Tegillarca</taxon>
    </lineage>
</organism>
<evidence type="ECO:0000256" key="4">
    <source>
        <dbReference type="ARBA" id="ARBA00023136"/>
    </source>
</evidence>
<protein>
    <recommendedName>
        <fullName evidence="6">Major facilitator superfamily (MFS) profile domain-containing protein</fullName>
    </recommendedName>
</protein>